<name>A0A552X3M1_9GAMM</name>
<dbReference type="EC" id="2.1.1.298" evidence="4"/>
<feature type="domain" description="Methyltransferase small" evidence="5">
    <location>
        <begin position="133"/>
        <end position="214"/>
    </location>
</feature>
<dbReference type="SUPFAM" id="SSF53335">
    <property type="entry name" value="S-adenosyl-L-methionine-dependent methyltransferases"/>
    <property type="match status" value="1"/>
</dbReference>
<evidence type="ECO:0000256" key="2">
    <source>
        <dbReference type="ARBA" id="ARBA00022679"/>
    </source>
</evidence>
<dbReference type="InterPro" id="IPR017127">
    <property type="entry name" value="Ribosome_uL3_MTase"/>
</dbReference>
<keyword evidence="7" id="KW-0687">Ribonucleoprotein</keyword>
<evidence type="ECO:0000313" key="8">
    <source>
        <dbReference type="Proteomes" id="UP000320359"/>
    </source>
</evidence>
<dbReference type="OrthoDB" id="9800643at2"/>
<sequence>MTHQVSQVTDDLLTIADWQRYIASALHGADVYFGHGAVDGWEEGLLLLSEVTALTFDELHAHRDCRLTFEEKSQLAALVARRIRDKVPAAYLVHKSWFAGLPFYVDERVLIPRSPIAELIEQEFQPWLMHTPDHILDLCTGSGCIAIACAYAFPDAIVDAVDISSDALAVARMNIEEHGLSDRVEAIESDGFNGLQDRRYDLIVTNPPYVDAEDMDDLPPEYHHEPKLGLSAGNDGLDLVRKILRDAPEHMNDGGILICEVGNSMVHMQALWPDVPFVWLSFERGGDGVFAINKEQLEQHAGHFADGA</sequence>
<evidence type="ECO:0000256" key="1">
    <source>
        <dbReference type="ARBA" id="ARBA00022603"/>
    </source>
</evidence>
<dbReference type="PANTHER" id="PTHR47806:SF1">
    <property type="entry name" value="RIBOSOMAL PROTEIN UL3 GLUTAMINE METHYLTRANSFERASE"/>
    <property type="match status" value="1"/>
</dbReference>
<dbReference type="Gene3D" id="1.10.8.10">
    <property type="entry name" value="DNA helicase RuvA subunit, C-terminal domain"/>
    <property type="match status" value="1"/>
</dbReference>
<keyword evidence="7" id="KW-0689">Ribosomal protein</keyword>
<keyword evidence="3 4" id="KW-0949">S-adenosyl-L-methionine</keyword>
<dbReference type="CDD" id="cd02440">
    <property type="entry name" value="AdoMet_MTases"/>
    <property type="match status" value="1"/>
</dbReference>
<dbReference type="FunFam" id="3.40.50.150:FF:000042">
    <property type="entry name" value="50S ribosomal protein L3 glutamine methyltransferase"/>
    <property type="match status" value="1"/>
</dbReference>
<dbReference type="HAMAP" id="MF_02125">
    <property type="entry name" value="L3_methyltr_PrmB"/>
    <property type="match status" value="1"/>
</dbReference>
<dbReference type="InterPro" id="IPR007848">
    <property type="entry name" value="Small_mtfrase_dom"/>
</dbReference>
<dbReference type="NCBIfam" id="TIGR03533">
    <property type="entry name" value="L3_gln_methyl"/>
    <property type="match status" value="1"/>
</dbReference>
<dbReference type="GO" id="GO:0036009">
    <property type="term" value="F:protein-glutamine N-methyltransferase activity"/>
    <property type="evidence" value="ECO:0007669"/>
    <property type="project" value="UniProtKB-UniRule"/>
</dbReference>
<dbReference type="InterPro" id="IPR029063">
    <property type="entry name" value="SAM-dependent_MTases_sf"/>
</dbReference>
<dbReference type="RefSeq" id="WP_143233911.1">
    <property type="nucleotide sequence ID" value="NZ_VJWL01000001.1"/>
</dbReference>
<dbReference type="Pfam" id="PF17827">
    <property type="entry name" value="PrmC_N"/>
    <property type="match status" value="1"/>
</dbReference>
<evidence type="ECO:0000256" key="4">
    <source>
        <dbReference type="HAMAP-Rule" id="MF_02125"/>
    </source>
</evidence>
<dbReference type="InterPro" id="IPR019874">
    <property type="entry name" value="RF_methyltr_PrmC"/>
</dbReference>
<dbReference type="EMBL" id="VJWL01000001">
    <property type="protein sequence ID" value="TRW49489.1"/>
    <property type="molecule type" value="Genomic_DNA"/>
</dbReference>
<evidence type="ECO:0000313" key="7">
    <source>
        <dbReference type="EMBL" id="TRW49489.1"/>
    </source>
</evidence>
<evidence type="ECO:0000256" key="3">
    <source>
        <dbReference type="ARBA" id="ARBA00022691"/>
    </source>
</evidence>
<protein>
    <recommendedName>
        <fullName evidence="4">Ribosomal protein uL3 glutamine methyltransferase</fullName>
        <shortName evidence="4">uL3 MTase</shortName>
        <ecNumber evidence="4">2.1.1.298</ecNumber>
    </recommendedName>
    <alternativeName>
        <fullName evidence="4">N5-glutamine methyltransferase PrmB</fullName>
    </alternativeName>
</protein>
<evidence type="ECO:0000259" key="6">
    <source>
        <dbReference type="Pfam" id="PF17827"/>
    </source>
</evidence>
<dbReference type="GO" id="GO:0005829">
    <property type="term" value="C:cytosol"/>
    <property type="evidence" value="ECO:0007669"/>
    <property type="project" value="TreeGrafter"/>
</dbReference>
<dbReference type="Gene3D" id="3.40.50.150">
    <property type="entry name" value="Vaccinia Virus protein VP39"/>
    <property type="match status" value="1"/>
</dbReference>
<dbReference type="InterPro" id="IPR040758">
    <property type="entry name" value="PrmC_N"/>
</dbReference>
<dbReference type="PIRSF" id="PIRSF037167">
    <property type="entry name" value="Mtase_YfcB_prd"/>
    <property type="match status" value="1"/>
</dbReference>
<keyword evidence="2 4" id="KW-0808">Transferase</keyword>
<dbReference type="Proteomes" id="UP000320359">
    <property type="component" value="Unassembled WGS sequence"/>
</dbReference>
<reference evidence="7 8" key="1">
    <citation type="submission" date="2019-07" db="EMBL/GenBank/DDBJ databases">
        <authorList>
            <person name="Yang M."/>
            <person name="Zhao D."/>
            <person name="Xiang H."/>
        </authorList>
    </citation>
    <scope>NUCLEOTIDE SEQUENCE [LARGE SCALE GENOMIC DNA]</scope>
    <source>
        <strain evidence="7 8">IM1326</strain>
    </source>
</reference>
<organism evidence="7 8">
    <name type="scientific">Aliidiomarina halalkaliphila</name>
    <dbReference type="NCBI Taxonomy" id="2593535"/>
    <lineage>
        <taxon>Bacteria</taxon>
        <taxon>Pseudomonadati</taxon>
        <taxon>Pseudomonadota</taxon>
        <taxon>Gammaproteobacteria</taxon>
        <taxon>Alteromonadales</taxon>
        <taxon>Idiomarinaceae</taxon>
        <taxon>Aliidiomarina</taxon>
    </lineage>
</organism>
<dbReference type="InterPro" id="IPR004556">
    <property type="entry name" value="HemK-like"/>
</dbReference>
<gene>
    <name evidence="4 7" type="primary">prmB</name>
    <name evidence="7" type="ORF">FM042_01080</name>
</gene>
<feature type="domain" description="Release factor glutamine methyltransferase N-terminal" evidence="6">
    <location>
        <begin position="46"/>
        <end position="93"/>
    </location>
</feature>
<dbReference type="NCBIfam" id="TIGR03534">
    <property type="entry name" value="RF_mod_PrmC"/>
    <property type="match status" value="1"/>
</dbReference>
<evidence type="ECO:0000259" key="5">
    <source>
        <dbReference type="Pfam" id="PF05175"/>
    </source>
</evidence>
<comment type="caution">
    <text evidence="7">The sequence shown here is derived from an EMBL/GenBank/DDBJ whole genome shotgun (WGS) entry which is preliminary data.</text>
</comment>
<accession>A0A552X3M1</accession>
<proteinExistence type="inferred from homology"/>
<keyword evidence="1 4" id="KW-0489">Methyltransferase</keyword>
<keyword evidence="8" id="KW-1185">Reference proteome</keyword>
<dbReference type="GO" id="GO:0005840">
    <property type="term" value="C:ribosome"/>
    <property type="evidence" value="ECO:0007669"/>
    <property type="project" value="UniProtKB-KW"/>
</dbReference>
<dbReference type="NCBIfam" id="TIGR00536">
    <property type="entry name" value="hemK_fam"/>
    <property type="match status" value="1"/>
</dbReference>
<dbReference type="PANTHER" id="PTHR47806">
    <property type="entry name" value="50S RIBOSOMAL PROTEIN L3 GLUTAMINE METHYLTRANSFERASE"/>
    <property type="match status" value="1"/>
</dbReference>
<comment type="function">
    <text evidence="4">Methylates ribosomal protein uL3 on a specific glutamine residue.</text>
</comment>
<dbReference type="AlphaFoldDB" id="A0A552X3M1"/>
<comment type="catalytic activity">
    <reaction evidence="4">
        <text>L-glutaminyl-[ribosomal protein uL3] + S-adenosyl-L-methionine = N(5)-methyl-L-glutaminyl-[ribosomal protein uL3] + S-adenosyl-L-homocysteine + H(+)</text>
        <dbReference type="Rhea" id="RHEA:45020"/>
        <dbReference type="Rhea" id="RHEA-COMP:11063"/>
        <dbReference type="Rhea" id="RHEA-COMP:11064"/>
        <dbReference type="ChEBI" id="CHEBI:15378"/>
        <dbReference type="ChEBI" id="CHEBI:30011"/>
        <dbReference type="ChEBI" id="CHEBI:57856"/>
        <dbReference type="ChEBI" id="CHEBI:59789"/>
        <dbReference type="ChEBI" id="CHEBI:61891"/>
        <dbReference type="EC" id="2.1.1.298"/>
    </reaction>
</comment>
<comment type="similarity">
    <text evidence="4">Belongs to the protein N5-glutamine methyltransferase family. PrmB subfamily.</text>
</comment>
<dbReference type="GO" id="GO:0032259">
    <property type="term" value="P:methylation"/>
    <property type="evidence" value="ECO:0007669"/>
    <property type="project" value="UniProtKB-KW"/>
</dbReference>
<dbReference type="Pfam" id="PF05175">
    <property type="entry name" value="MTS"/>
    <property type="match status" value="1"/>
</dbReference>
<dbReference type="PROSITE" id="PS00092">
    <property type="entry name" value="N6_MTASE"/>
    <property type="match status" value="1"/>
</dbReference>
<dbReference type="GO" id="GO:0003676">
    <property type="term" value="F:nucleic acid binding"/>
    <property type="evidence" value="ECO:0007669"/>
    <property type="project" value="InterPro"/>
</dbReference>
<dbReference type="InterPro" id="IPR002052">
    <property type="entry name" value="DNA_methylase_N6_adenine_CS"/>
</dbReference>